<dbReference type="PROSITE" id="PS50110">
    <property type="entry name" value="RESPONSE_REGULATORY"/>
    <property type="match status" value="1"/>
</dbReference>
<dbReference type="Pfam" id="PF01584">
    <property type="entry name" value="CheW"/>
    <property type="match status" value="1"/>
</dbReference>
<dbReference type="SUPFAM" id="SSF55874">
    <property type="entry name" value="ATPase domain of HSP90 chaperone/DNA topoisomerase II/histidine kinase"/>
    <property type="match status" value="1"/>
</dbReference>
<evidence type="ECO:0000256" key="6">
    <source>
        <dbReference type="ARBA" id="ARBA00022777"/>
    </source>
</evidence>
<dbReference type="OrthoDB" id="9803176at2"/>
<dbReference type="GO" id="GO:0005524">
    <property type="term" value="F:ATP binding"/>
    <property type="evidence" value="ECO:0007669"/>
    <property type="project" value="UniProtKB-KW"/>
</dbReference>
<dbReference type="GO" id="GO:0005737">
    <property type="term" value="C:cytoplasm"/>
    <property type="evidence" value="ECO:0007669"/>
    <property type="project" value="InterPro"/>
</dbReference>
<dbReference type="Gene3D" id="1.10.287.560">
    <property type="entry name" value="Histidine kinase CheA-like, homodimeric domain"/>
    <property type="match status" value="1"/>
</dbReference>
<dbReference type="CDD" id="cd16916">
    <property type="entry name" value="HATPase_CheA-like"/>
    <property type="match status" value="1"/>
</dbReference>
<keyword evidence="6 15" id="KW-0418">Kinase</keyword>
<dbReference type="SMART" id="SM00073">
    <property type="entry name" value="HPT"/>
    <property type="match status" value="1"/>
</dbReference>
<dbReference type="InterPro" id="IPR004105">
    <property type="entry name" value="CheA-like_dim"/>
</dbReference>
<organism evidence="15 16">
    <name type="scientific">Methylovulum psychrotolerans</name>
    <dbReference type="NCBI Taxonomy" id="1704499"/>
    <lineage>
        <taxon>Bacteria</taxon>
        <taxon>Pseudomonadati</taxon>
        <taxon>Pseudomonadota</taxon>
        <taxon>Gammaproteobacteria</taxon>
        <taxon>Methylococcales</taxon>
        <taxon>Methylococcaceae</taxon>
        <taxon>Methylovulum</taxon>
    </lineage>
</organism>
<keyword evidence="7" id="KW-0902">Two-component regulatory system</keyword>
<dbReference type="InterPro" id="IPR037006">
    <property type="entry name" value="CheA-like_homodim_sf"/>
</dbReference>
<evidence type="ECO:0000259" key="11">
    <source>
        <dbReference type="PROSITE" id="PS50109"/>
    </source>
</evidence>
<feature type="modified residue" description="Phosphohistidine" evidence="9">
    <location>
        <position position="101"/>
    </location>
</feature>
<dbReference type="InterPro" id="IPR036097">
    <property type="entry name" value="HisK_dim/P_sf"/>
</dbReference>
<dbReference type="InterPro" id="IPR051315">
    <property type="entry name" value="Bact_Chemotaxis_CheA"/>
</dbReference>
<dbReference type="InterPro" id="IPR003594">
    <property type="entry name" value="HATPase_dom"/>
</dbReference>
<comment type="function">
    <text evidence="8">Involved in the transmission of sensory signals from the chemoreceptors to the flagellar motors. CheA is autophosphorylated; it can transfer its phosphate group to either CheB or CheY.</text>
</comment>
<dbReference type="EMBL" id="CP022129">
    <property type="protein sequence ID" value="ASF47984.1"/>
    <property type="molecule type" value="Genomic_DNA"/>
</dbReference>
<evidence type="ECO:0000256" key="2">
    <source>
        <dbReference type="ARBA" id="ARBA00012438"/>
    </source>
</evidence>
<evidence type="ECO:0000256" key="10">
    <source>
        <dbReference type="PROSITE-ProRule" id="PRU00169"/>
    </source>
</evidence>
<dbReference type="SMART" id="SM00387">
    <property type="entry name" value="HATPase_c"/>
    <property type="match status" value="1"/>
</dbReference>
<accession>A0A1Z4C387</accession>
<dbReference type="PROSITE" id="PS50851">
    <property type="entry name" value="CHEW"/>
    <property type="match status" value="1"/>
</dbReference>
<evidence type="ECO:0000259" key="14">
    <source>
        <dbReference type="PROSITE" id="PS50894"/>
    </source>
</evidence>
<dbReference type="Pfam" id="PF02518">
    <property type="entry name" value="HATPase_c"/>
    <property type="match status" value="1"/>
</dbReference>
<feature type="domain" description="CheW-like" evidence="13">
    <location>
        <begin position="495"/>
        <end position="629"/>
    </location>
</feature>
<evidence type="ECO:0000259" key="13">
    <source>
        <dbReference type="PROSITE" id="PS50851"/>
    </source>
</evidence>
<keyword evidence="4 10" id="KW-0597">Phosphoprotein</keyword>
<dbReference type="Pfam" id="PF00072">
    <property type="entry name" value="Response_reg"/>
    <property type="match status" value="1"/>
</dbReference>
<dbReference type="SUPFAM" id="SSF47384">
    <property type="entry name" value="Homodimeric domain of signal transducing histidine kinase"/>
    <property type="match status" value="1"/>
</dbReference>
<feature type="domain" description="Response regulatory" evidence="12">
    <location>
        <begin position="651"/>
        <end position="767"/>
    </location>
</feature>
<evidence type="ECO:0000256" key="3">
    <source>
        <dbReference type="ARBA" id="ARBA00021495"/>
    </source>
</evidence>
<dbReference type="InterPro" id="IPR008207">
    <property type="entry name" value="Sig_transdc_His_kin_Hpt_dom"/>
</dbReference>
<evidence type="ECO:0000313" key="16">
    <source>
        <dbReference type="Proteomes" id="UP000197019"/>
    </source>
</evidence>
<evidence type="ECO:0000259" key="12">
    <source>
        <dbReference type="PROSITE" id="PS50110"/>
    </source>
</evidence>
<dbReference type="AlphaFoldDB" id="A0A1Z4C387"/>
<dbReference type="SUPFAM" id="SSF50341">
    <property type="entry name" value="CheW-like"/>
    <property type="match status" value="1"/>
</dbReference>
<dbReference type="Gene3D" id="2.30.30.40">
    <property type="entry name" value="SH3 Domains"/>
    <property type="match status" value="1"/>
</dbReference>
<dbReference type="FunFam" id="3.30.565.10:FF:000016">
    <property type="entry name" value="Chemotaxis protein CheA, putative"/>
    <property type="match status" value="1"/>
</dbReference>
<proteinExistence type="predicted"/>
<dbReference type="Gene3D" id="3.40.50.2300">
    <property type="match status" value="1"/>
</dbReference>
<dbReference type="SMART" id="SM00448">
    <property type="entry name" value="REC"/>
    <property type="match status" value="1"/>
</dbReference>
<reference evidence="15 16" key="1">
    <citation type="submission" date="2017-06" db="EMBL/GenBank/DDBJ databases">
        <title>Genome Sequencing of the methanotroph Methylovulum psychrotolerants str. HV10-M2 isolated from a high-altitude environment.</title>
        <authorList>
            <person name="Mateos-Rivera A."/>
        </authorList>
    </citation>
    <scope>NUCLEOTIDE SEQUENCE [LARGE SCALE GENOMIC DNA]</scope>
    <source>
        <strain evidence="15 16">HV10_M2</strain>
    </source>
</reference>
<gene>
    <name evidence="15" type="ORF">CEK71_18995</name>
</gene>
<evidence type="ECO:0000256" key="1">
    <source>
        <dbReference type="ARBA" id="ARBA00000085"/>
    </source>
</evidence>
<dbReference type="PROSITE" id="PS50109">
    <property type="entry name" value="HIS_KIN"/>
    <property type="match status" value="1"/>
</dbReference>
<evidence type="ECO:0000256" key="4">
    <source>
        <dbReference type="ARBA" id="ARBA00022553"/>
    </source>
</evidence>
<dbReference type="InterPro" id="IPR002545">
    <property type="entry name" value="CheW-lke_dom"/>
</dbReference>
<evidence type="ECO:0000256" key="9">
    <source>
        <dbReference type="PROSITE-ProRule" id="PRU00110"/>
    </source>
</evidence>
<dbReference type="Pfam" id="PF02895">
    <property type="entry name" value="H-kinase_dim"/>
    <property type="match status" value="1"/>
</dbReference>
<dbReference type="InterPro" id="IPR036890">
    <property type="entry name" value="HATPase_C_sf"/>
</dbReference>
<dbReference type="InterPro" id="IPR036061">
    <property type="entry name" value="CheW-like_dom_sf"/>
</dbReference>
<comment type="catalytic activity">
    <reaction evidence="1">
        <text>ATP + protein L-histidine = ADP + protein N-phospho-L-histidine.</text>
        <dbReference type="EC" id="2.7.13.3"/>
    </reaction>
</comment>
<evidence type="ECO:0000313" key="15">
    <source>
        <dbReference type="EMBL" id="ASF47984.1"/>
    </source>
</evidence>
<dbReference type="InterPro" id="IPR011006">
    <property type="entry name" value="CheY-like_superfamily"/>
</dbReference>
<dbReference type="Pfam" id="PF01627">
    <property type="entry name" value="Hpt"/>
    <property type="match status" value="1"/>
</dbReference>
<dbReference type="SUPFAM" id="SSF52172">
    <property type="entry name" value="CheY-like"/>
    <property type="match status" value="1"/>
</dbReference>
<dbReference type="InterPro" id="IPR036641">
    <property type="entry name" value="HPT_dom_sf"/>
</dbReference>
<dbReference type="KEGG" id="mpsy:CEK71_18995"/>
<dbReference type="SMART" id="SM01231">
    <property type="entry name" value="H-kinase_dim"/>
    <property type="match status" value="1"/>
</dbReference>
<dbReference type="Proteomes" id="UP000197019">
    <property type="component" value="Chromosome"/>
</dbReference>
<dbReference type="CDD" id="cd00088">
    <property type="entry name" value="HPT"/>
    <property type="match status" value="1"/>
</dbReference>
<dbReference type="EC" id="2.7.13.3" evidence="2"/>
<dbReference type="InterPro" id="IPR001789">
    <property type="entry name" value="Sig_transdc_resp-reg_receiver"/>
</dbReference>
<feature type="domain" description="HPt" evidence="14">
    <location>
        <begin position="54"/>
        <end position="158"/>
    </location>
</feature>
<evidence type="ECO:0000256" key="8">
    <source>
        <dbReference type="ARBA" id="ARBA00035100"/>
    </source>
</evidence>
<dbReference type="PRINTS" id="PR00344">
    <property type="entry name" value="BCTRLSENSOR"/>
</dbReference>
<dbReference type="SMART" id="SM00260">
    <property type="entry name" value="CheW"/>
    <property type="match status" value="1"/>
</dbReference>
<evidence type="ECO:0000256" key="7">
    <source>
        <dbReference type="ARBA" id="ARBA00023012"/>
    </source>
</evidence>
<feature type="modified residue" description="4-aspartylphosphate" evidence="10">
    <location>
        <position position="700"/>
    </location>
</feature>
<dbReference type="GO" id="GO:0006935">
    <property type="term" value="P:chemotaxis"/>
    <property type="evidence" value="ECO:0007669"/>
    <property type="project" value="UniProtKB-KW"/>
</dbReference>
<keyword evidence="16" id="KW-1185">Reference proteome</keyword>
<dbReference type="PROSITE" id="PS50894">
    <property type="entry name" value="HPT"/>
    <property type="match status" value="1"/>
</dbReference>
<dbReference type="Gene3D" id="1.20.120.160">
    <property type="entry name" value="HPT domain"/>
    <property type="match status" value="1"/>
</dbReference>
<dbReference type="SUPFAM" id="SSF47226">
    <property type="entry name" value="Histidine-containing phosphotransfer domain, HPT domain"/>
    <property type="match status" value="1"/>
</dbReference>
<keyword evidence="5" id="KW-0808">Transferase</keyword>
<dbReference type="GO" id="GO:0000155">
    <property type="term" value="F:phosphorelay sensor kinase activity"/>
    <property type="evidence" value="ECO:0007669"/>
    <property type="project" value="InterPro"/>
</dbReference>
<dbReference type="InterPro" id="IPR005467">
    <property type="entry name" value="His_kinase_dom"/>
</dbReference>
<dbReference type="PANTHER" id="PTHR43395">
    <property type="entry name" value="SENSOR HISTIDINE KINASE CHEA"/>
    <property type="match status" value="1"/>
</dbReference>
<sequence length="768" mass="85502">MHPNLLLADLSLDTFFWRSKRKYLAFGCENPIKKTVAIATHYLFLYVCVTSVNLMIDDPDLRQMFKAECEERLHNLEQHLLHLEKQPALTASMDEVFREAHSLKGLARMLGVSNMEKVAHHFETVLKASQHTGQPLEVGVIERLYHGVDDLRGLAEAALTDIPYNKDIALIFAELAGTAARASGPLPVNQPEPGEEVLTESTEAYTSGGHTSKIDTIRVGTQQLDSLMTHVSELTVNKNRLAQRLHDVNDIIFLWDEWKQQHYPTNSPDLAAIETRLQTLRSQLHEDSNRFDYLNTEIGFGIRSIRLLPFSTTFNLFPRMVRDIAKQQHKQVNLLIEGDDTVADKRVIEEIKDPLIHLLRNAIDHAIESPQQRQAQGKPTVGTIRLSARQTPSTIVIVVKDDGAGLDVAKIKARALQHKLYSADELAAMSDRQIQDLIFSQGLSTTDQINDISGRGLGMAIVRSKVEQLKGHIEIDSSPGQGTSIHIVLPITLATTKVILVEQQKHYYALPMEAIELIRSVSAEQLFNIDGYQTLLQENQAVSVAHLSDLLELPDVPTKKQYGLAVIIAVKYGRIAVLVDRLLDEQEILLKPLGGLLKRVRNISGVTVLGNGEVCIVLNPYDLVRTAYGKKTAITIKADPAPPAQQTVKPHILYAEDSITARTQIKRVLEKAGYAVTAAVDGRDAYEKLVGNTFTAVVSDVTMPNMDGLALTEKIRSQTRYKNLPIILLSAMDKPNDRQRALELGVNAYLSKGAFDHRLLLDTLKTLI</sequence>
<dbReference type="Gene3D" id="3.30.565.10">
    <property type="entry name" value="Histidine kinase-like ATPase, C-terminal domain"/>
    <property type="match status" value="1"/>
</dbReference>
<name>A0A1Z4C387_9GAMM</name>
<evidence type="ECO:0000256" key="5">
    <source>
        <dbReference type="ARBA" id="ARBA00022679"/>
    </source>
</evidence>
<feature type="domain" description="Histidine kinase" evidence="11">
    <location>
        <begin position="276"/>
        <end position="493"/>
    </location>
</feature>
<dbReference type="PANTHER" id="PTHR43395:SF1">
    <property type="entry name" value="CHEMOTAXIS PROTEIN CHEA"/>
    <property type="match status" value="1"/>
</dbReference>
<protein>
    <recommendedName>
        <fullName evidence="3">Chemotaxis protein CheA</fullName>
        <ecNumber evidence="2">2.7.13.3</ecNumber>
    </recommendedName>
</protein>
<dbReference type="InterPro" id="IPR004358">
    <property type="entry name" value="Sig_transdc_His_kin-like_C"/>
</dbReference>